<organism evidence="1 2">
    <name type="scientific">Persea americana</name>
    <name type="common">Avocado</name>
    <dbReference type="NCBI Taxonomy" id="3435"/>
    <lineage>
        <taxon>Eukaryota</taxon>
        <taxon>Viridiplantae</taxon>
        <taxon>Streptophyta</taxon>
        <taxon>Embryophyta</taxon>
        <taxon>Tracheophyta</taxon>
        <taxon>Spermatophyta</taxon>
        <taxon>Magnoliopsida</taxon>
        <taxon>Magnoliidae</taxon>
        <taxon>Laurales</taxon>
        <taxon>Lauraceae</taxon>
        <taxon>Persea</taxon>
    </lineage>
</organism>
<gene>
    <name evidence="1" type="ORF">MRB53_005335</name>
</gene>
<protein>
    <submittedName>
        <fullName evidence="1">Uncharacterized protein</fullName>
    </submittedName>
</protein>
<dbReference type="Proteomes" id="UP001234297">
    <property type="component" value="Chromosome 2"/>
</dbReference>
<evidence type="ECO:0000313" key="1">
    <source>
        <dbReference type="EMBL" id="KAJ8643587.1"/>
    </source>
</evidence>
<reference evidence="1 2" key="1">
    <citation type="journal article" date="2022" name="Hortic Res">
        <title>A haplotype resolved chromosomal level avocado genome allows analysis of novel avocado genes.</title>
        <authorList>
            <person name="Nath O."/>
            <person name="Fletcher S.J."/>
            <person name="Hayward A."/>
            <person name="Shaw L.M."/>
            <person name="Masouleh A.K."/>
            <person name="Furtado A."/>
            <person name="Henry R.J."/>
            <person name="Mitter N."/>
        </authorList>
    </citation>
    <scope>NUCLEOTIDE SEQUENCE [LARGE SCALE GENOMIC DNA]</scope>
    <source>
        <strain evidence="2">cv. Hass</strain>
    </source>
</reference>
<evidence type="ECO:0000313" key="2">
    <source>
        <dbReference type="Proteomes" id="UP001234297"/>
    </source>
</evidence>
<comment type="caution">
    <text evidence="1">The sequence shown here is derived from an EMBL/GenBank/DDBJ whole genome shotgun (WGS) entry which is preliminary data.</text>
</comment>
<keyword evidence="2" id="KW-1185">Reference proteome</keyword>
<name>A0ACC2MCR7_PERAE</name>
<accession>A0ACC2MCR7</accession>
<dbReference type="EMBL" id="CM056810">
    <property type="protein sequence ID" value="KAJ8643587.1"/>
    <property type="molecule type" value="Genomic_DNA"/>
</dbReference>
<proteinExistence type="predicted"/>
<sequence length="829" mass="92780">MAHSAFSDPHFLLIPLFLLATIAPSIHQSIPLGKTLSAVDENSSWVSPSGEFAFGFRHLPNNDSLFLLAIWFQKIPERTVVWSANRDNPVQRESRVELVNSGHLVLYDHKGREIWKRPKAINARATSASMLDTGNLVLLSMDSSTIWESFNEPTDTILPSQTLTKPRKLSSRRYEMDYSKGQFELRLQEDGDLVLYTVPLEGEFTYSNYWSTNTTGSGSQVIFNESGYIYLTQISGVSITLTPGTIVSTQEFYHRATLDFDGVIRQYVYPRTPDSTVGWAQSWSVVWYRPPNVCIDVIFDVGSGTCGFNSYCALDEDQRTTCHCPPGYSYLDPNNTFGGCKQDFVPQSCESGGSIEAPLFDLKEMRNVDWLLNDYELYSPINENLCRQECLVDCFCAVAVFRDVDSTCWKKKLPLANGRMDYGVSRKTLIKTPRGNLSLQTAPRPTSSCREKKDRTALILIGSVLFGGSGLLNLLLLLAISMVLLYSHHQRKVRKKSGQSLYTGNVPTGYTYNSPRNILYNGDQSGSRFLGNSYELVFDERGNIGVLQMNGTMSNLTRGDSFPAREFYHRVTIDVDRVFRQYYYRKAGQSTWSIGGAVPSDICMAVTSYPSSGVCGFNSYSKLDEKHSPICECPTGFSYLNPDNTLEGRKPNFAAQSCGSNEFRNEKELFKMEAIPNTTWVLSDFEQYGPVHEGFCENSCLDECLFAIAILDNRIYLKKRLPHSNGRAGPSINAKTLVKVGKSNSTLSPPNLCKGKKGQATLVLVGSILLGGSGFLNILLVAAISLAFYYYYHKMLLSIHEDSSLLQMNLHFFTFKQLEEATCRFKGVG</sequence>